<dbReference type="InterPro" id="IPR005198">
    <property type="entry name" value="Glyco_hydro_76"/>
</dbReference>
<dbReference type="GO" id="GO:0008496">
    <property type="term" value="F:mannan endo-1,6-alpha-mannosidase activity"/>
    <property type="evidence" value="ECO:0007669"/>
    <property type="project" value="UniProtKB-EC"/>
</dbReference>
<dbReference type="PANTHER" id="PTHR12145:SF37">
    <property type="entry name" value="MANNAN ENDO-1,6-ALPHA-MANNOSIDASE"/>
    <property type="match status" value="1"/>
</dbReference>
<evidence type="ECO:0000256" key="4">
    <source>
        <dbReference type="ARBA" id="ARBA00022729"/>
    </source>
</evidence>
<dbReference type="STRING" id="1450535.A0A317WYI2"/>
<evidence type="ECO:0000313" key="8">
    <source>
        <dbReference type="EMBL" id="PWY91419.1"/>
    </source>
</evidence>
<dbReference type="GO" id="GO:0009272">
    <property type="term" value="P:fungal-type cell wall biogenesis"/>
    <property type="evidence" value="ECO:0007669"/>
    <property type="project" value="TreeGrafter"/>
</dbReference>
<protein>
    <recommendedName>
        <fullName evidence="3">mannan endo-1,6-alpha-mannosidase</fullName>
        <ecNumber evidence="3">3.2.1.101</ecNumber>
    </recommendedName>
</protein>
<keyword evidence="9" id="KW-1185">Reference proteome</keyword>
<dbReference type="InterPro" id="IPR008928">
    <property type="entry name" value="6-hairpin_glycosidase_sf"/>
</dbReference>
<evidence type="ECO:0000313" key="9">
    <source>
        <dbReference type="Proteomes" id="UP000246702"/>
    </source>
</evidence>
<dbReference type="RefSeq" id="XP_025469147.1">
    <property type="nucleotide sequence ID" value="XM_025614989.1"/>
</dbReference>
<keyword evidence="7" id="KW-0326">Glycosidase</keyword>
<dbReference type="EC" id="3.2.1.101" evidence="3"/>
<dbReference type="AlphaFoldDB" id="A0A317WYI2"/>
<dbReference type="GeneID" id="37117132"/>
<sequence length="144" mass="16300">MQWSYNYGAYRTGAAYMYNNTEKDEWKEAVDGLIDRLLDQFFPEEYDGETFAEYLCEPNSLCNFNEILSNGIVAPRLTSVALIVPDTYDQIFPKLQASAQAAALSCSGVGNNTCGIKWYTEEWDQSISMEQQIIATNILLSSYQ</sequence>
<proteinExistence type="inferred from homology"/>
<keyword evidence="5" id="KW-0378">Hydrolase</keyword>
<comment type="caution">
    <text evidence="8">The sequence shown here is derived from an EMBL/GenBank/DDBJ whole genome shotgun (WGS) entry which is preliminary data.</text>
</comment>
<evidence type="ECO:0000256" key="7">
    <source>
        <dbReference type="ARBA" id="ARBA00023295"/>
    </source>
</evidence>
<dbReference type="InterPro" id="IPR014480">
    <property type="entry name" value="Mannan-1_6-alpha_mannosidase"/>
</dbReference>
<dbReference type="Gene3D" id="1.50.10.20">
    <property type="match status" value="1"/>
</dbReference>
<evidence type="ECO:0000256" key="5">
    <source>
        <dbReference type="ARBA" id="ARBA00022801"/>
    </source>
</evidence>
<dbReference type="SUPFAM" id="SSF48208">
    <property type="entry name" value="Six-hairpin glycosidases"/>
    <property type="match status" value="1"/>
</dbReference>
<comment type="catalytic activity">
    <reaction evidence="1">
        <text>Random hydrolysis of (1-&gt;6)-alpha-D-mannosidic linkages in unbranched (1-&gt;6)-mannans.</text>
        <dbReference type="EC" id="3.2.1.101"/>
    </reaction>
</comment>
<dbReference type="EMBL" id="MSFK01000009">
    <property type="protein sequence ID" value="PWY91419.1"/>
    <property type="molecule type" value="Genomic_DNA"/>
</dbReference>
<gene>
    <name evidence="8" type="ORF">BO94DRAFT_573862</name>
</gene>
<keyword evidence="4" id="KW-0732">Signal</keyword>
<dbReference type="OrthoDB" id="9984024at2759"/>
<keyword evidence="6" id="KW-0325">Glycoprotein</keyword>
<evidence type="ECO:0000256" key="3">
    <source>
        <dbReference type="ARBA" id="ARBA00012350"/>
    </source>
</evidence>
<dbReference type="Pfam" id="PF03663">
    <property type="entry name" value="Glyco_hydro_76"/>
    <property type="match status" value="1"/>
</dbReference>
<name>A0A317WYI2_9EURO</name>
<evidence type="ECO:0000256" key="1">
    <source>
        <dbReference type="ARBA" id="ARBA00001452"/>
    </source>
</evidence>
<evidence type="ECO:0000256" key="2">
    <source>
        <dbReference type="ARBA" id="ARBA00009699"/>
    </source>
</evidence>
<organism evidence="8 9">
    <name type="scientific">Aspergillus sclerotioniger CBS 115572</name>
    <dbReference type="NCBI Taxonomy" id="1450535"/>
    <lineage>
        <taxon>Eukaryota</taxon>
        <taxon>Fungi</taxon>
        <taxon>Dikarya</taxon>
        <taxon>Ascomycota</taxon>
        <taxon>Pezizomycotina</taxon>
        <taxon>Eurotiomycetes</taxon>
        <taxon>Eurotiomycetidae</taxon>
        <taxon>Eurotiales</taxon>
        <taxon>Aspergillaceae</taxon>
        <taxon>Aspergillus</taxon>
        <taxon>Aspergillus subgen. Circumdati</taxon>
    </lineage>
</organism>
<comment type="similarity">
    <text evidence="2">Belongs to the glycosyl hydrolase 76 family.</text>
</comment>
<reference evidence="8 9" key="1">
    <citation type="submission" date="2016-12" db="EMBL/GenBank/DDBJ databases">
        <title>The genomes of Aspergillus section Nigri reveals drivers in fungal speciation.</title>
        <authorList>
            <consortium name="DOE Joint Genome Institute"/>
            <person name="Vesth T.C."/>
            <person name="Nybo J."/>
            <person name="Theobald S."/>
            <person name="Brandl J."/>
            <person name="Frisvad J.C."/>
            <person name="Nielsen K.F."/>
            <person name="Lyhne E.K."/>
            <person name="Kogle M.E."/>
            <person name="Kuo A."/>
            <person name="Riley R."/>
            <person name="Clum A."/>
            <person name="Nolan M."/>
            <person name="Lipzen A."/>
            <person name="Salamov A."/>
            <person name="Henrissat B."/>
            <person name="Wiebenga A."/>
            <person name="De Vries R.P."/>
            <person name="Grigoriev I.V."/>
            <person name="Mortensen U.H."/>
            <person name="Andersen M.R."/>
            <person name="Baker S.E."/>
        </authorList>
    </citation>
    <scope>NUCLEOTIDE SEQUENCE [LARGE SCALE GENOMIC DNA]</scope>
    <source>
        <strain evidence="8 9">CBS 115572</strain>
    </source>
</reference>
<dbReference type="PANTHER" id="PTHR12145">
    <property type="entry name" value="MANNAN ENDO-1,6-ALPHA-MANNOSIDASE DCW1"/>
    <property type="match status" value="1"/>
</dbReference>
<dbReference type="Proteomes" id="UP000246702">
    <property type="component" value="Unassembled WGS sequence"/>
</dbReference>
<evidence type="ECO:0000256" key="6">
    <source>
        <dbReference type="ARBA" id="ARBA00023180"/>
    </source>
</evidence>
<accession>A0A317WYI2</accession>
<dbReference type="GO" id="GO:0016052">
    <property type="term" value="P:carbohydrate catabolic process"/>
    <property type="evidence" value="ECO:0007669"/>
    <property type="project" value="InterPro"/>
</dbReference>